<feature type="chain" id="PRO_5012712251" description="Isoquinoline 1-oxidoreductase subunit" evidence="1">
    <location>
        <begin position="25"/>
        <end position="213"/>
    </location>
</feature>
<dbReference type="RefSeq" id="WP_200808466.1">
    <property type="nucleotide sequence ID" value="NZ_FWZX01000006.1"/>
</dbReference>
<name>A0A1Y6BPN9_9PROT</name>
<dbReference type="Proteomes" id="UP000192917">
    <property type="component" value="Unassembled WGS sequence"/>
</dbReference>
<dbReference type="AlphaFoldDB" id="A0A1Y6BPN9"/>
<reference evidence="2 3" key="1">
    <citation type="submission" date="2017-04" db="EMBL/GenBank/DDBJ databases">
        <authorList>
            <person name="Afonso C.L."/>
            <person name="Miller P.J."/>
            <person name="Scott M.A."/>
            <person name="Spackman E."/>
            <person name="Goraichik I."/>
            <person name="Dimitrov K.M."/>
            <person name="Suarez D.L."/>
            <person name="Swayne D.E."/>
        </authorList>
    </citation>
    <scope>NUCLEOTIDE SEQUENCE [LARGE SCALE GENOMIC DNA]</scope>
    <source>
        <strain evidence="2 3">USBA 355</strain>
    </source>
</reference>
<feature type="signal peptide" evidence="1">
    <location>
        <begin position="1"/>
        <end position="24"/>
    </location>
</feature>
<dbReference type="InterPro" id="IPR036280">
    <property type="entry name" value="Multihaem_cyt_sf"/>
</dbReference>
<organism evidence="2 3">
    <name type="scientific">Tistlia consotensis USBA 355</name>
    <dbReference type="NCBI Taxonomy" id="560819"/>
    <lineage>
        <taxon>Bacteria</taxon>
        <taxon>Pseudomonadati</taxon>
        <taxon>Pseudomonadota</taxon>
        <taxon>Alphaproteobacteria</taxon>
        <taxon>Rhodospirillales</taxon>
        <taxon>Rhodovibrionaceae</taxon>
        <taxon>Tistlia</taxon>
    </lineage>
</organism>
<keyword evidence="1" id="KW-0732">Signal</keyword>
<dbReference type="STRING" id="560819.SAMN05428998_106195"/>
<evidence type="ECO:0000313" key="3">
    <source>
        <dbReference type="Proteomes" id="UP000192917"/>
    </source>
</evidence>
<evidence type="ECO:0000256" key="1">
    <source>
        <dbReference type="SAM" id="SignalP"/>
    </source>
</evidence>
<gene>
    <name evidence="2" type="ORF">SAMN05428998_106195</name>
</gene>
<protein>
    <recommendedName>
        <fullName evidence="4">Isoquinoline 1-oxidoreductase subunit</fullName>
    </recommendedName>
</protein>
<dbReference type="EMBL" id="FWZX01000006">
    <property type="protein sequence ID" value="SMF18881.1"/>
    <property type="molecule type" value="Genomic_DNA"/>
</dbReference>
<dbReference type="SUPFAM" id="SSF48695">
    <property type="entry name" value="Multiheme cytochromes"/>
    <property type="match status" value="1"/>
</dbReference>
<evidence type="ECO:0000313" key="2">
    <source>
        <dbReference type="EMBL" id="SMF18881.1"/>
    </source>
</evidence>
<proteinExistence type="predicted"/>
<keyword evidence="3" id="KW-1185">Reference proteome</keyword>
<sequence length="213" mass="22654">MLKYVFLTASAITLAAGLILPAPAQQAKPHATALPQSLKSVEDFAGIADQRQRSLALFQEIGKVVTHPRCVNCHPRGDSPLQGDDGHLHQPPVQRGEADFGVAGMHCNTCHGTQNVAFLAKPGSIPGHEPWMLAPKTMAWEGKSLGEICTQLKDPARNGNRSLAEIQDHMANDGLVGWGWHPGPGRTPVPGTQKQFGELVKAWIDSGAACPAG</sequence>
<evidence type="ECO:0008006" key="4">
    <source>
        <dbReference type="Google" id="ProtNLM"/>
    </source>
</evidence>
<accession>A0A1Y6BPN9</accession>